<name>A0A4Q2DKC0_9AGAR</name>
<keyword evidence="2" id="KW-1185">Reference proteome</keyword>
<sequence>MSDPPPPAETKPKPTGIAGWPDDLLLTLFRCCQKELDAQFEPDPTIVPISQVCHEWRRVALARPSLWSNVFLGFTRFDMGLAFIERAGRRPLSVYLSSQRKTMGEKKLVQLSDALNRSLINWSQVTVEETSHKRMALLLYALFCSRSWTTGLTKLVLRQHSEKSLKDKYFTCLAHVFDVRGLRVSMLSEAKFWKTPVVWANIRASSLAVLDIRHVTKPFLPAWTGFTEIIQAASNLQHLILIDVEFDLPSYRMPYPPLQVPNLKSLTVRVYNEDDEHHITPTFLKAIKHAPKLESLAVSDISELEQLAKAVFNSKCKFPELSSLSLLYVGCSTSAPAEFFQAAPKVKFLRFVPSIRGGCATIFDTVLEKNLWPQLEKIVVVATPQNVPPYNMTEQQKSSIEKLVENRKAAGQDIQVVEVDEEGAIAGWSEYKGSKYCLEKPKDMFGDRLKETWRIVDVLSDSDMDSE</sequence>
<gene>
    <name evidence="1" type="ORF">EST38_g5343</name>
</gene>
<accession>A0A4Q2DKC0</accession>
<protein>
    <submittedName>
        <fullName evidence="1">Uncharacterized protein</fullName>
    </submittedName>
</protein>
<dbReference type="OrthoDB" id="2862433at2759"/>
<organism evidence="1 2">
    <name type="scientific">Candolleomyces aberdarensis</name>
    <dbReference type="NCBI Taxonomy" id="2316362"/>
    <lineage>
        <taxon>Eukaryota</taxon>
        <taxon>Fungi</taxon>
        <taxon>Dikarya</taxon>
        <taxon>Basidiomycota</taxon>
        <taxon>Agaricomycotina</taxon>
        <taxon>Agaricomycetes</taxon>
        <taxon>Agaricomycetidae</taxon>
        <taxon>Agaricales</taxon>
        <taxon>Agaricineae</taxon>
        <taxon>Psathyrellaceae</taxon>
        <taxon>Candolleomyces</taxon>
    </lineage>
</organism>
<proteinExistence type="predicted"/>
<dbReference type="SUPFAM" id="SSF52047">
    <property type="entry name" value="RNI-like"/>
    <property type="match status" value="1"/>
</dbReference>
<comment type="caution">
    <text evidence="1">The sequence shown here is derived from an EMBL/GenBank/DDBJ whole genome shotgun (WGS) entry which is preliminary data.</text>
</comment>
<dbReference type="Gene3D" id="1.20.1280.50">
    <property type="match status" value="1"/>
</dbReference>
<dbReference type="InterPro" id="IPR032675">
    <property type="entry name" value="LRR_dom_sf"/>
</dbReference>
<dbReference type="Proteomes" id="UP000290288">
    <property type="component" value="Unassembled WGS sequence"/>
</dbReference>
<dbReference type="STRING" id="2316362.A0A4Q2DKC0"/>
<evidence type="ECO:0000313" key="2">
    <source>
        <dbReference type="Proteomes" id="UP000290288"/>
    </source>
</evidence>
<evidence type="ECO:0000313" key="1">
    <source>
        <dbReference type="EMBL" id="RXW20520.1"/>
    </source>
</evidence>
<reference evidence="1 2" key="1">
    <citation type="submission" date="2019-01" db="EMBL/GenBank/DDBJ databases">
        <title>Draft genome sequence of Psathyrella aberdarensis IHI B618.</title>
        <authorList>
            <person name="Buettner E."/>
            <person name="Kellner H."/>
        </authorList>
    </citation>
    <scope>NUCLEOTIDE SEQUENCE [LARGE SCALE GENOMIC DNA]</scope>
    <source>
        <strain evidence="1 2">IHI B618</strain>
    </source>
</reference>
<dbReference type="AlphaFoldDB" id="A0A4Q2DKC0"/>
<dbReference type="Gene3D" id="3.80.10.10">
    <property type="entry name" value="Ribonuclease Inhibitor"/>
    <property type="match status" value="1"/>
</dbReference>
<dbReference type="EMBL" id="SDEE01000145">
    <property type="protein sequence ID" value="RXW20520.1"/>
    <property type="molecule type" value="Genomic_DNA"/>
</dbReference>